<protein>
    <submittedName>
        <fullName evidence="1">Uncharacterized protein</fullName>
    </submittedName>
</protein>
<gene>
    <name evidence="1" type="ORF">K469DRAFT_747765</name>
</gene>
<accession>A0A6A6EIP3</accession>
<reference evidence="1" key="1">
    <citation type="journal article" date="2020" name="Stud. Mycol.">
        <title>101 Dothideomycetes genomes: a test case for predicting lifestyles and emergence of pathogens.</title>
        <authorList>
            <person name="Haridas S."/>
            <person name="Albert R."/>
            <person name="Binder M."/>
            <person name="Bloem J."/>
            <person name="Labutti K."/>
            <person name="Salamov A."/>
            <person name="Andreopoulos B."/>
            <person name="Baker S."/>
            <person name="Barry K."/>
            <person name="Bills G."/>
            <person name="Bluhm B."/>
            <person name="Cannon C."/>
            <person name="Castanera R."/>
            <person name="Culley D."/>
            <person name="Daum C."/>
            <person name="Ezra D."/>
            <person name="Gonzalez J."/>
            <person name="Henrissat B."/>
            <person name="Kuo A."/>
            <person name="Liang C."/>
            <person name="Lipzen A."/>
            <person name="Lutzoni F."/>
            <person name="Magnuson J."/>
            <person name="Mondo S."/>
            <person name="Nolan M."/>
            <person name="Ohm R."/>
            <person name="Pangilinan J."/>
            <person name="Park H.-J."/>
            <person name="Ramirez L."/>
            <person name="Alfaro M."/>
            <person name="Sun H."/>
            <person name="Tritt A."/>
            <person name="Yoshinaga Y."/>
            <person name="Zwiers L.-H."/>
            <person name="Turgeon B."/>
            <person name="Goodwin S."/>
            <person name="Spatafora J."/>
            <person name="Crous P."/>
            <person name="Grigoriev I."/>
        </authorList>
    </citation>
    <scope>NUCLEOTIDE SEQUENCE</scope>
    <source>
        <strain evidence="1">CBS 207.26</strain>
    </source>
</reference>
<dbReference type="AlphaFoldDB" id="A0A6A6EIP3"/>
<evidence type="ECO:0000313" key="2">
    <source>
        <dbReference type="Proteomes" id="UP000800200"/>
    </source>
</evidence>
<dbReference type="Proteomes" id="UP000800200">
    <property type="component" value="Unassembled WGS sequence"/>
</dbReference>
<proteinExistence type="predicted"/>
<keyword evidence="2" id="KW-1185">Reference proteome</keyword>
<sequence>MPDQSDDLLLSLQSSLRNTLHTFGPESPQYRSIKGMVDEHVAKLALKEKLEEGKKAGSEIQTKGMVDEHVAKLALKEKLEEGKKAGSEIQTKGMVDEHVAKLALKEKLEEGKKAGSEIQTKGMVVNLAFRPRGR</sequence>
<evidence type="ECO:0000313" key="1">
    <source>
        <dbReference type="EMBL" id="KAF2189756.1"/>
    </source>
</evidence>
<dbReference type="EMBL" id="ML994620">
    <property type="protein sequence ID" value="KAF2189756.1"/>
    <property type="molecule type" value="Genomic_DNA"/>
</dbReference>
<name>A0A6A6EIP3_9PEZI</name>
<organism evidence="1 2">
    <name type="scientific">Zopfia rhizophila CBS 207.26</name>
    <dbReference type="NCBI Taxonomy" id="1314779"/>
    <lineage>
        <taxon>Eukaryota</taxon>
        <taxon>Fungi</taxon>
        <taxon>Dikarya</taxon>
        <taxon>Ascomycota</taxon>
        <taxon>Pezizomycotina</taxon>
        <taxon>Dothideomycetes</taxon>
        <taxon>Dothideomycetes incertae sedis</taxon>
        <taxon>Zopfiaceae</taxon>
        <taxon>Zopfia</taxon>
    </lineage>
</organism>